<feature type="domain" description="Zn(2)-C6 fungal-type" evidence="9">
    <location>
        <begin position="4"/>
        <end position="34"/>
    </location>
</feature>
<feature type="compositionally biased region" description="Polar residues" evidence="8">
    <location>
        <begin position="85"/>
        <end position="95"/>
    </location>
</feature>
<dbReference type="CDD" id="cd00067">
    <property type="entry name" value="GAL4"/>
    <property type="match status" value="1"/>
</dbReference>
<dbReference type="SMART" id="SM00906">
    <property type="entry name" value="Fungal_trans"/>
    <property type="match status" value="1"/>
</dbReference>
<proteinExistence type="predicted"/>
<dbReference type="InterPro" id="IPR007219">
    <property type="entry name" value="XnlR_reg_dom"/>
</dbReference>
<evidence type="ECO:0000256" key="5">
    <source>
        <dbReference type="ARBA" id="ARBA00023125"/>
    </source>
</evidence>
<comment type="subcellular location">
    <subcellularLocation>
        <location evidence="1">Nucleus</location>
    </subcellularLocation>
</comment>
<dbReference type="GO" id="GO:0005634">
    <property type="term" value="C:nucleus"/>
    <property type="evidence" value="ECO:0007669"/>
    <property type="project" value="UniProtKB-SubCell"/>
</dbReference>
<keyword evidence="7" id="KW-0539">Nucleus</keyword>
<evidence type="ECO:0000313" key="10">
    <source>
        <dbReference type="EMBL" id="KIN02776.1"/>
    </source>
</evidence>
<dbReference type="InParanoid" id="A0A0C3H3N4"/>
<dbReference type="EMBL" id="KN832874">
    <property type="protein sequence ID" value="KIN02776.1"/>
    <property type="molecule type" value="Genomic_DNA"/>
</dbReference>
<evidence type="ECO:0000256" key="7">
    <source>
        <dbReference type="ARBA" id="ARBA00023242"/>
    </source>
</evidence>
<dbReference type="InterPro" id="IPR052202">
    <property type="entry name" value="Yeast_MetPath_Reg"/>
</dbReference>
<evidence type="ECO:0000256" key="8">
    <source>
        <dbReference type="SAM" id="MobiDB-lite"/>
    </source>
</evidence>
<evidence type="ECO:0000256" key="6">
    <source>
        <dbReference type="ARBA" id="ARBA00023163"/>
    </source>
</evidence>
<name>A0A0C3H3N4_OIDMZ</name>
<dbReference type="Pfam" id="PF04082">
    <property type="entry name" value="Fungal_trans"/>
    <property type="match status" value="1"/>
</dbReference>
<dbReference type="InterPro" id="IPR001138">
    <property type="entry name" value="Zn2Cys6_DnaBD"/>
</dbReference>
<keyword evidence="6" id="KW-0804">Transcription</keyword>
<dbReference type="GO" id="GO:0008270">
    <property type="term" value="F:zinc ion binding"/>
    <property type="evidence" value="ECO:0007669"/>
    <property type="project" value="InterPro"/>
</dbReference>
<evidence type="ECO:0000256" key="3">
    <source>
        <dbReference type="ARBA" id="ARBA00022833"/>
    </source>
</evidence>
<dbReference type="AlphaFoldDB" id="A0A0C3H3N4"/>
<dbReference type="SMART" id="SM00066">
    <property type="entry name" value="GAL4"/>
    <property type="match status" value="1"/>
</dbReference>
<protein>
    <recommendedName>
        <fullName evidence="9">Zn(2)-C6 fungal-type domain-containing protein</fullName>
    </recommendedName>
</protein>
<dbReference type="PROSITE" id="PS00463">
    <property type="entry name" value="ZN2_CY6_FUNGAL_1"/>
    <property type="match status" value="1"/>
</dbReference>
<dbReference type="Gene3D" id="4.10.240.10">
    <property type="entry name" value="Zn(2)-C6 fungal-type DNA-binding domain"/>
    <property type="match status" value="1"/>
</dbReference>
<keyword evidence="2" id="KW-0479">Metal-binding</keyword>
<keyword evidence="5" id="KW-0238">DNA-binding</keyword>
<evidence type="ECO:0000313" key="11">
    <source>
        <dbReference type="Proteomes" id="UP000054321"/>
    </source>
</evidence>
<feature type="region of interest" description="Disordered" evidence="8">
    <location>
        <begin position="74"/>
        <end position="95"/>
    </location>
</feature>
<dbReference type="GO" id="GO:0006351">
    <property type="term" value="P:DNA-templated transcription"/>
    <property type="evidence" value="ECO:0007669"/>
    <property type="project" value="InterPro"/>
</dbReference>
<dbReference type="Pfam" id="PF00172">
    <property type="entry name" value="Zn_clus"/>
    <property type="match status" value="1"/>
</dbReference>
<dbReference type="OrthoDB" id="2399539at2759"/>
<sequence length="723" mass="81894">MQAACDRCHRRKSRCNKVKPKCGFCVKANAECYYSERSRDPSVRKEYVEGIERRLRQEEAKTRALNGELARLRSRVASRDEENPHTSQDVIQTSTSQSFSSGDVINEVSFLASTAAGERHYLGSTSGVLFADLVRASVDINPIPNDTSQRARLLNLAESPVRQDLAKATGSLPPKDLAKELFNHYFTHDHICYPYLRPASTFPIIDSVYNDPSFYTKNPFQAFVFDMILAISTVNVYKYEWQMLPSAETHHTRAMNQATEVFQLGGLRSLQAILLLCQYRTSSSMQDTSASMWHLVGIAVRIAYELGLHRESAYDIRNEPNMDTDDSERAVNQELRRRCFWSLLCMDRVVSITLGRPMALHMEAIDVEMPSVDNDHITNTEMPLWATLDLNRTAIFIHIVKYRLICGKIMSTLHSPKKAGHNEAAVRYMRDELVAELDEWRQSAPDLRSLENGTTSEMCRRGSSFLSKEWYEVIYHNAMLMLFRPCPMLSDTGNSDTLQKLFKSSKEAVLLYASLHRSRKINYSWITLHSVFMAGLTYLYSLSRHFREQRRPSPNGAILESDPTAIEIVNDTRACSNVLVAVSERWDSLRSCHEVFDRLSDAVLADAIKLQCTVPTMRDRQITATPISSLQHIPPQSSASGARELFSDARQSYDSSWVNTDYVNAPSGFSSDASPLAIDSEFRNCFGDLQNVYSTPFAGDPVMELSQDWLGYIDGFDKIPGEI</sequence>
<keyword evidence="11" id="KW-1185">Reference proteome</keyword>
<evidence type="ECO:0000259" key="9">
    <source>
        <dbReference type="PROSITE" id="PS50048"/>
    </source>
</evidence>
<organism evidence="10 11">
    <name type="scientific">Oidiodendron maius (strain Zn)</name>
    <dbReference type="NCBI Taxonomy" id="913774"/>
    <lineage>
        <taxon>Eukaryota</taxon>
        <taxon>Fungi</taxon>
        <taxon>Dikarya</taxon>
        <taxon>Ascomycota</taxon>
        <taxon>Pezizomycotina</taxon>
        <taxon>Leotiomycetes</taxon>
        <taxon>Leotiomycetes incertae sedis</taxon>
        <taxon>Myxotrichaceae</taxon>
        <taxon>Oidiodendron</taxon>
    </lineage>
</organism>
<dbReference type="HOGENOM" id="CLU_012101_0_0_1"/>
<reference evidence="10 11" key="1">
    <citation type="submission" date="2014-04" db="EMBL/GenBank/DDBJ databases">
        <authorList>
            <consortium name="DOE Joint Genome Institute"/>
            <person name="Kuo A."/>
            <person name="Martino E."/>
            <person name="Perotto S."/>
            <person name="Kohler A."/>
            <person name="Nagy L.G."/>
            <person name="Floudas D."/>
            <person name="Copeland A."/>
            <person name="Barry K.W."/>
            <person name="Cichocki N."/>
            <person name="Veneault-Fourrey C."/>
            <person name="LaButti K."/>
            <person name="Lindquist E.A."/>
            <person name="Lipzen A."/>
            <person name="Lundell T."/>
            <person name="Morin E."/>
            <person name="Murat C."/>
            <person name="Sun H."/>
            <person name="Tunlid A."/>
            <person name="Henrissat B."/>
            <person name="Grigoriev I.V."/>
            <person name="Hibbett D.S."/>
            <person name="Martin F."/>
            <person name="Nordberg H.P."/>
            <person name="Cantor M.N."/>
            <person name="Hua S.X."/>
        </authorList>
    </citation>
    <scope>NUCLEOTIDE SEQUENCE [LARGE SCALE GENOMIC DNA]</scope>
    <source>
        <strain evidence="10 11">Zn</strain>
    </source>
</reference>
<gene>
    <name evidence="10" type="ORF">OIDMADRAFT_102795</name>
</gene>
<dbReference type="PANTHER" id="PTHR47782">
    <property type="entry name" value="ZN(II)2CYS6 TRANSCRIPTION FACTOR (EUROFUNG)-RELATED"/>
    <property type="match status" value="1"/>
</dbReference>
<keyword evidence="3" id="KW-0862">Zinc</keyword>
<reference evidence="11" key="2">
    <citation type="submission" date="2015-01" db="EMBL/GenBank/DDBJ databases">
        <title>Evolutionary Origins and Diversification of the Mycorrhizal Mutualists.</title>
        <authorList>
            <consortium name="DOE Joint Genome Institute"/>
            <consortium name="Mycorrhizal Genomics Consortium"/>
            <person name="Kohler A."/>
            <person name="Kuo A."/>
            <person name="Nagy L.G."/>
            <person name="Floudas D."/>
            <person name="Copeland A."/>
            <person name="Barry K.W."/>
            <person name="Cichocki N."/>
            <person name="Veneault-Fourrey C."/>
            <person name="LaButti K."/>
            <person name="Lindquist E.A."/>
            <person name="Lipzen A."/>
            <person name="Lundell T."/>
            <person name="Morin E."/>
            <person name="Murat C."/>
            <person name="Riley R."/>
            <person name="Ohm R."/>
            <person name="Sun H."/>
            <person name="Tunlid A."/>
            <person name="Henrissat B."/>
            <person name="Grigoriev I.V."/>
            <person name="Hibbett D.S."/>
            <person name="Martin F."/>
        </authorList>
    </citation>
    <scope>NUCLEOTIDE SEQUENCE [LARGE SCALE GENOMIC DNA]</scope>
    <source>
        <strain evidence="11">Zn</strain>
    </source>
</reference>
<accession>A0A0C3H3N4</accession>
<evidence type="ECO:0000256" key="4">
    <source>
        <dbReference type="ARBA" id="ARBA00023015"/>
    </source>
</evidence>
<dbReference type="GO" id="GO:0000981">
    <property type="term" value="F:DNA-binding transcription factor activity, RNA polymerase II-specific"/>
    <property type="evidence" value="ECO:0007669"/>
    <property type="project" value="InterPro"/>
</dbReference>
<evidence type="ECO:0000256" key="1">
    <source>
        <dbReference type="ARBA" id="ARBA00004123"/>
    </source>
</evidence>
<dbReference type="PANTHER" id="PTHR47782:SF12">
    <property type="entry name" value="ZN(II)2CYS6 TRANSCRIPTION FACTOR (EUROFUNG)"/>
    <property type="match status" value="1"/>
</dbReference>
<dbReference type="CDD" id="cd12148">
    <property type="entry name" value="fungal_TF_MHR"/>
    <property type="match status" value="1"/>
</dbReference>
<dbReference type="Proteomes" id="UP000054321">
    <property type="component" value="Unassembled WGS sequence"/>
</dbReference>
<evidence type="ECO:0000256" key="2">
    <source>
        <dbReference type="ARBA" id="ARBA00022723"/>
    </source>
</evidence>
<dbReference type="SUPFAM" id="SSF57701">
    <property type="entry name" value="Zn2/Cys6 DNA-binding domain"/>
    <property type="match status" value="1"/>
</dbReference>
<dbReference type="PROSITE" id="PS50048">
    <property type="entry name" value="ZN2_CY6_FUNGAL_2"/>
    <property type="match status" value="1"/>
</dbReference>
<keyword evidence="4" id="KW-0805">Transcription regulation</keyword>
<dbReference type="GO" id="GO:0043565">
    <property type="term" value="F:sequence-specific DNA binding"/>
    <property type="evidence" value="ECO:0007669"/>
    <property type="project" value="TreeGrafter"/>
</dbReference>
<dbReference type="STRING" id="913774.A0A0C3H3N4"/>
<dbReference type="InterPro" id="IPR036864">
    <property type="entry name" value="Zn2-C6_fun-type_DNA-bd_sf"/>
</dbReference>
<dbReference type="GO" id="GO:0045944">
    <property type="term" value="P:positive regulation of transcription by RNA polymerase II"/>
    <property type="evidence" value="ECO:0007669"/>
    <property type="project" value="TreeGrafter"/>
</dbReference>